<evidence type="ECO:0000256" key="2">
    <source>
        <dbReference type="ARBA" id="ARBA00008974"/>
    </source>
</evidence>
<keyword evidence="5 8" id="KW-1133">Transmembrane helix</keyword>
<feature type="transmembrane region" description="Helical" evidence="8">
    <location>
        <begin position="423"/>
        <end position="445"/>
    </location>
</feature>
<dbReference type="OrthoDB" id="9809167at2"/>
<dbReference type="PANTHER" id="PTHR30569:SF0">
    <property type="entry name" value="CYTOSINE PERMEASE"/>
    <property type="match status" value="1"/>
</dbReference>
<dbReference type="CDD" id="cd11484">
    <property type="entry name" value="SLC-NCS1sbd_CobB-like"/>
    <property type="match status" value="1"/>
</dbReference>
<keyword evidence="4 8" id="KW-0812">Transmembrane</keyword>
<comment type="similarity">
    <text evidence="2 7">Belongs to the purine-cytosine permease (2.A.39) family.</text>
</comment>
<dbReference type="InterPro" id="IPR001248">
    <property type="entry name" value="Pur-cyt_permease"/>
</dbReference>
<reference evidence="9 10" key="1">
    <citation type="submission" date="2019-10" db="EMBL/GenBank/DDBJ databases">
        <title>Bifidobacterium from non-human primates.</title>
        <authorList>
            <person name="Modesto M."/>
        </authorList>
    </citation>
    <scope>NUCLEOTIDE SEQUENCE [LARGE SCALE GENOMIC DNA]</scope>
    <source>
        <strain evidence="9 10">TREC</strain>
    </source>
</reference>
<sequence length="456" mass="48438">MSTNDKFALEIIEPSERKSSNWDMFATWVAANANNGTWFIGGVIAACGFGGAIGHLTWSSVIAYLTLAGIGYIGYKVGATTMGAARASFGIRGSWVPSVMNMVMYIGWTAVNTFIAATSVSILLNELLGWPVWGEPGGEKGIVVGIIVMSVLHLLSVSTGANSVRIIERVGVVLVFVFAIWETIAVFQQVSFSEIVSWTPPTDQAMASGVAVDKLAAFNLGWVTCAADFTRFAKKPAGSHVIPFVGAFIGVFWFALVGLVATISIAITSGTYDPNNSDPSTIASKLGLGAVALIVVILTSMTANAVNLMAAGSSLTNIATKLRLTPALWIVTLAACLVTFIPLIIGSFLDSFTLFLDYIGCALGPVTAIMLTDFFLRNHADYSRRDLTAEGGRFWYASGINWIALGCWLLGVVLYVALGKVPFLTATVGATFPNMIIIAAVYWALMRAVHGEPAKD</sequence>
<dbReference type="AlphaFoldDB" id="A0A7K3TF01"/>
<evidence type="ECO:0000313" key="10">
    <source>
        <dbReference type="Proteomes" id="UP000469763"/>
    </source>
</evidence>
<feature type="transmembrane region" description="Helical" evidence="8">
    <location>
        <begin position="241"/>
        <end position="267"/>
    </location>
</feature>
<dbReference type="Proteomes" id="UP000469763">
    <property type="component" value="Unassembled WGS sequence"/>
</dbReference>
<feature type="transmembrane region" description="Helical" evidence="8">
    <location>
        <begin position="355"/>
        <end position="376"/>
    </location>
</feature>
<feature type="transmembrane region" description="Helical" evidence="8">
    <location>
        <begin position="210"/>
        <end position="229"/>
    </location>
</feature>
<evidence type="ECO:0000256" key="5">
    <source>
        <dbReference type="ARBA" id="ARBA00022989"/>
    </source>
</evidence>
<evidence type="ECO:0000256" key="4">
    <source>
        <dbReference type="ARBA" id="ARBA00022692"/>
    </source>
</evidence>
<evidence type="ECO:0000313" key="9">
    <source>
        <dbReference type="EMBL" id="NEG77661.1"/>
    </source>
</evidence>
<evidence type="ECO:0000256" key="7">
    <source>
        <dbReference type="PIRNR" id="PIRNR002744"/>
    </source>
</evidence>
<evidence type="ECO:0000256" key="3">
    <source>
        <dbReference type="ARBA" id="ARBA00022448"/>
    </source>
</evidence>
<gene>
    <name evidence="9" type="ORF">GFD22_01395</name>
</gene>
<keyword evidence="10" id="KW-1185">Reference proteome</keyword>
<dbReference type="GO" id="GO:0005886">
    <property type="term" value="C:plasma membrane"/>
    <property type="evidence" value="ECO:0007669"/>
    <property type="project" value="TreeGrafter"/>
</dbReference>
<dbReference type="PIRSF" id="PIRSF002744">
    <property type="entry name" value="Pur-cyt_permease"/>
    <property type="match status" value="1"/>
</dbReference>
<feature type="transmembrane region" description="Helical" evidence="8">
    <location>
        <begin position="142"/>
        <end position="158"/>
    </location>
</feature>
<keyword evidence="6 7" id="KW-0472">Membrane</keyword>
<dbReference type="PANTHER" id="PTHR30569">
    <property type="entry name" value="CYTOSINE TRANSPORTER CODB"/>
    <property type="match status" value="1"/>
</dbReference>
<dbReference type="RefSeq" id="WP_152349579.1">
    <property type="nucleotide sequence ID" value="NZ_WBSN01000001.1"/>
</dbReference>
<accession>A0A7K3TF01</accession>
<dbReference type="GO" id="GO:0015209">
    <property type="term" value="F:cytosine transmembrane transporter activity"/>
    <property type="evidence" value="ECO:0007669"/>
    <property type="project" value="InterPro"/>
</dbReference>
<organism evidence="9 10">
    <name type="scientific">Bifidobacterium avesanii</name>
    <dbReference type="NCBI Taxonomy" id="1798157"/>
    <lineage>
        <taxon>Bacteria</taxon>
        <taxon>Bacillati</taxon>
        <taxon>Actinomycetota</taxon>
        <taxon>Actinomycetes</taxon>
        <taxon>Bifidobacteriales</taxon>
        <taxon>Bifidobacteriaceae</taxon>
        <taxon>Bifidobacterium</taxon>
    </lineage>
</organism>
<proteinExistence type="inferred from homology"/>
<feature type="transmembrane region" description="Helical" evidence="8">
    <location>
        <begin position="396"/>
        <end position="417"/>
    </location>
</feature>
<dbReference type="InterPro" id="IPR026030">
    <property type="entry name" value="Pur-cyt_permease_Fcy2/21/22"/>
</dbReference>
<dbReference type="EMBL" id="WHZY01000001">
    <property type="protein sequence ID" value="NEG77661.1"/>
    <property type="molecule type" value="Genomic_DNA"/>
</dbReference>
<feature type="transmembrane region" description="Helical" evidence="8">
    <location>
        <begin position="287"/>
        <end position="306"/>
    </location>
</feature>
<name>A0A7K3TF01_9BIFI</name>
<dbReference type="Gene3D" id="1.10.4160.10">
    <property type="entry name" value="Hydantoin permease"/>
    <property type="match status" value="1"/>
</dbReference>
<evidence type="ECO:0000256" key="1">
    <source>
        <dbReference type="ARBA" id="ARBA00004141"/>
    </source>
</evidence>
<feature type="transmembrane region" description="Helical" evidence="8">
    <location>
        <begin position="38"/>
        <end position="67"/>
    </location>
</feature>
<dbReference type="InterPro" id="IPR030191">
    <property type="entry name" value="CodB"/>
</dbReference>
<feature type="transmembrane region" description="Helical" evidence="8">
    <location>
        <begin position="327"/>
        <end position="349"/>
    </location>
</feature>
<keyword evidence="3 7" id="KW-0813">Transport</keyword>
<dbReference type="Pfam" id="PF02133">
    <property type="entry name" value="Transp_cyt_pur"/>
    <property type="match status" value="1"/>
</dbReference>
<comment type="caution">
    <text evidence="9">The sequence shown here is derived from an EMBL/GenBank/DDBJ whole genome shotgun (WGS) entry which is preliminary data.</text>
</comment>
<evidence type="ECO:0000256" key="6">
    <source>
        <dbReference type="ARBA" id="ARBA00023136"/>
    </source>
</evidence>
<feature type="transmembrane region" description="Helical" evidence="8">
    <location>
        <begin position="102"/>
        <end position="122"/>
    </location>
</feature>
<feature type="transmembrane region" description="Helical" evidence="8">
    <location>
        <begin position="170"/>
        <end position="190"/>
    </location>
</feature>
<evidence type="ECO:0000256" key="8">
    <source>
        <dbReference type="SAM" id="Phobius"/>
    </source>
</evidence>
<comment type="subcellular location">
    <subcellularLocation>
        <location evidence="1">Membrane</location>
        <topology evidence="1">Multi-pass membrane protein</topology>
    </subcellularLocation>
</comment>
<protein>
    <submittedName>
        <fullName evidence="9">Cytosine permease</fullName>
    </submittedName>
</protein>